<evidence type="ECO:0000256" key="3">
    <source>
        <dbReference type="ARBA" id="ARBA00022840"/>
    </source>
</evidence>
<evidence type="ECO:0000313" key="7">
    <source>
        <dbReference type="Proteomes" id="UP001589870"/>
    </source>
</evidence>
<reference evidence="6 7" key="1">
    <citation type="submission" date="2024-09" db="EMBL/GenBank/DDBJ databases">
        <authorList>
            <person name="Sun Q."/>
            <person name="Mori K."/>
        </authorList>
    </citation>
    <scope>NUCLEOTIDE SEQUENCE [LARGE SCALE GENOMIC DNA]</scope>
    <source>
        <strain evidence="6 7">TBRC 1851</strain>
    </source>
</reference>
<dbReference type="InterPro" id="IPR040570">
    <property type="entry name" value="LAL_C2"/>
</dbReference>
<feature type="domain" description="ATP-grasp" evidence="5">
    <location>
        <begin position="123"/>
        <end position="321"/>
    </location>
</feature>
<keyword evidence="7" id="KW-1185">Reference proteome</keyword>
<dbReference type="RefSeq" id="WP_394299961.1">
    <property type="nucleotide sequence ID" value="NZ_JBHMQT010000006.1"/>
</dbReference>
<dbReference type="PROSITE" id="PS50975">
    <property type="entry name" value="ATP_GRASP"/>
    <property type="match status" value="1"/>
</dbReference>
<sequence>MTNLLPDGKATEKPLIILVSSGYHLYREYLLDLVSGAAEVWLFLSQEPTWEKRYIVGHTVVDTLDVPAMVDAARELAARHRISGVLCWDEVRMVQTAEVQQALGLPGTAPEDVARCRDKHQTRVALEAAGVPQAASVLVSSLEEARAAAERIGYPVILKPRALGASFGVNGVDDADGLEAGYAEARGAEEDGVPYYDAGVLVEEYLTGEEISVDAALVDGELKPLFVARKISGFPPYFEETGHTVDAADPLLTDPRLLDVLARAHRAVGYHTGITHAELRLTDDGPKVIEINARLGGDLIPYVGSVASGIDPGRVAVEVACGVRPDTAGTREQVAAVYFLYPERDCTVAEVTVDETALAAAVNAFGVLGGPGQELLLPPAGHVTSRYGYLVVEGATLAACEQAAETARRAITLRTR</sequence>
<dbReference type="PANTHER" id="PTHR43585:SF2">
    <property type="entry name" value="ATP-GRASP ENZYME FSQD"/>
    <property type="match status" value="1"/>
</dbReference>
<dbReference type="Gene3D" id="3.30.470.20">
    <property type="entry name" value="ATP-grasp fold, B domain"/>
    <property type="match status" value="1"/>
</dbReference>
<dbReference type="InterPro" id="IPR011761">
    <property type="entry name" value="ATP-grasp"/>
</dbReference>
<dbReference type="Pfam" id="PF13535">
    <property type="entry name" value="ATP-grasp_4"/>
    <property type="match status" value="1"/>
</dbReference>
<proteinExistence type="predicted"/>
<evidence type="ECO:0000256" key="2">
    <source>
        <dbReference type="ARBA" id="ARBA00022741"/>
    </source>
</evidence>
<dbReference type="SMART" id="SM01209">
    <property type="entry name" value="GARS_A"/>
    <property type="match status" value="1"/>
</dbReference>
<comment type="caution">
    <text evidence="6">The sequence shown here is derived from an EMBL/GenBank/DDBJ whole genome shotgun (WGS) entry which is preliminary data.</text>
</comment>
<gene>
    <name evidence="6" type="ORF">ACFHYQ_05445</name>
</gene>
<dbReference type="PANTHER" id="PTHR43585">
    <property type="entry name" value="FUMIPYRROLE BIOSYNTHESIS PROTEIN C"/>
    <property type="match status" value="1"/>
</dbReference>
<dbReference type="Proteomes" id="UP001589870">
    <property type="component" value="Unassembled WGS sequence"/>
</dbReference>
<evidence type="ECO:0000313" key="6">
    <source>
        <dbReference type="EMBL" id="MFC0861737.1"/>
    </source>
</evidence>
<accession>A0ABV6TZV6</accession>
<evidence type="ECO:0000256" key="1">
    <source>
        <dbReference type="ARBA" id="ARBA00022598"/>
    </source>
</evidence>
<dbReference type="SUPFAM" id="SSF56059">
    <property type="entry name" value="Glutathione synthetase ATP-binding domain-like"/>
    <property type="match status" value="1"/>
</dbReference>
<dbReference type="InterPro" id="IPR013815">
    <property type="entry name" value="ATP_grasp_subdomain_1"/>
</dbReference>
<dbReference type="Gene3D" id="3.40.50.20">
    <property type="match status" value="1"/>
</dbReference>
<evidence type="ECO:0000259" key="5">
    <source>
        <dbReference type="PROSITE" id="PS50975"/>
    </source>
</evidence>
<protein>
    <submittedName>
        <fullName evidence="6">ATP-grasp domain-containing protein</fullName>
    </submittedName>
</protein>
<organism evidence="6 7">
    <name type="scientific">Sphaerimonospora cavernae</name>
    <dbReference type="NCBI Taxonomy" id="1740611"/>
    <lineage>
        <taxon>Bacteria</taxon>
        <taxon>Bacillati</taxon>
        <taxon>Actinomycetota</taxon>
        <taxon>Actinomycetes</taxon>
        <taxon>Streptosporangiales</taxon>
        <taxon>Streptosporangiaceae</taxon>
        <taxon>Sphaerimonospora</taxon>
    </lineage>
</organism>
<dbReference type="InterPro" id="IPR052032">
    <property type="entry name" value="ATP-dep_AA_Ligase"/>
</dbReference>
<keyword evidence="2 4" id="KW-0547">Nucleotide-binding</keyword>
<keyword evidence="3 4" id="KW-0067">ATP-binding</keyword>
<dbReference type="Pfam" id="PF18603">
    <property type="entry name" value="LAL_C2"/>
    <property type="match status" value="1"/>
</dbReference>
<dbReference type="EMBL" id="JBHMQT010000006">
    <property type="protein sequence ID" value="MFC0861737.1"/>
    <property type="molecule type" value="Genomic_DNA"/>
</dbReference>
<dbReference type="Gene3D" id="3.30.1490.20">
    <property type="entry name" value="ATP-grasp fold, A domain"/>
    <property type="match status" value="1"/>
</dbReference>
<name>A0ABV6TZV6_9ACTN</name>
<evidence type="ECO:0000256" key="4">
    <source>
        <dbReference type="PROSITE-ProRule" id="PRU00409"/>
    </source>
</evidence>
<keyword evidence="1" id="KW-0436">Ligase</keyword>